<dbReference type="AlphaFoldDB" id="G9XPD2"/>
<evidence type="ECO:0000313" key="2">
    <source>
        <dbReference type="Proteomes" id="UP000004416"/>
    </source>
</evidence>
<evidence type="ECO:0000313" key="1">
    <source>
        <dbReference type="EMBL" id="EHL06432.1"/>
    </source>
</evidence>
<gene>
    <name evidence="1" type="ORF">HMPREF0322_02828</name>
</gene>
<dbReference type="EMBL" id="AFZX01000071">
    <property type="protein sequence ID" value="EHL06432.1"/>
    <property type="molecule type" value="Genomic_DNA"/>
</dbReference>
<dbReference type="Proteomes" id="UP000004416">
    <property type="component" value="Unassembled WGS sequence"/>
</dbReference>
<protein>
    <submittedName>
        <fullName evidence="1">Uncharacterized protein</fullName>
    </submittedName>
</protein>
<organism evidence="1 2">
    <name type="scientific">Desulfitobacterium hafniense DP7</name>
    <dbReference type="NCBI Taxonomy" id="537010"/>
    <lineage>
        <taxon>Bacteria</taxon>
        <taxon>Bacillati</taxon>
        <taxon>Bacillota</taxon>
        <taxon>Clostridia</taxon>
        <taxon>Eubacteriales</taxon>
        <taxon>Desulfitobacteriaceae</taxon>
        <taxon>Desulfitobacterium</taxon>
    </lineage>
</organism>
<sequence length="54" mass="6308">MEHEMMGVILPESILTNPLCYFLLNKGLTGFTCKSIMEIEQMFVFCDEKFKSIR</sequence>
<accession>G9XPD2</accession>
<dbReference type="HOGENOM" id="CLU_3042707_0_0_9"/>
<dbReference type="PATRIC" id="fig|537010.4.peg.2652"/>
<name>G9XPD2_DESHA</name>
<reference evidence="1 2" key="1">
    <citation type="submission" date="2011-08" db="EMBL/GenBank/DDBJ databases">
        <authorList>
            <person name="Weinstock G."/>
            <person name="Sodergren E."/>
            <person name="Clifton S."/>
            <person name="Fulton L."/>
            <person name="Fulton B."/>
            <person name="Courtney L."/>
            <person name="Fronick C."/>
            <person name="Harrison M."/>
            <person name="Strong C."/>
            <person name="Farmer C."/>
            <person name="Delahaunty K."/>
            <person name="Markovic C."/>
            <person name="Hall O."/>
            <person name="Minx P."/>
            <person name="Tomlinson C."/>
            <person name="Mitreva M."/>
            <person name="Hou S."/>
            <person name="Chen J."/>
            <person name="Wollam A."/>
            <person name="Pepin K.H."/>
            <person name="Johnson M."/>
            <person name="Bhonagiri V."/>
            <person name="Zhang X."/>
            <person name="Suruliraj S."/>
            <person name="Warren W."/>
            <person name="Chinwalla A."/>
            <person name="Mardis E.R."/>
            <person name="Wilson R.K."/>
        </authorList>
    </citation>
    <scope>NUCLEOTIDE SEQUENCE [LARGE SCALE GENOMIC DNA]</scope>
    <source>
        <strain evidence="1 2">DP7</strain>
    </source>
</reference>
<comment type="caution">
    <text evidence="1">The sequence shown here is derived from an EMBL/GenBank/DDBJ whole genome shotgun (WGS) entry which is preliminary data.</text>
</comment>
<proteinExistence type="predicted"/>